<protein>
    <submittedName>
        <fullName evidence="1">Uncharacterized protein</fullName>
    </submittedName>
</protein>
<evidence type="ECO:0000313" key="3">
    <source>
        <dbReference type="EMBL" id="AKV75956.1"/>
    </source>
</evidence>
<dbReference type="Proteomes" id="UP000062398">
    <property type="component" value="Chromosome"/>
</dbReference>
<dbReference type="PATRIC" id="fig|43687.5.peg.614"/>
<dbReference type="Proteomes" id="UP000056255">
    <property type="component" value="Chromosome"/>
</dbReference>
<dbReference type="OMA" id="SKAMRIE"/>
<evidence type="ECO:0000313" key="8">
    <source>
        <dbReference type="Proteomes" id="UP000056255"/>
    </source>
</evidence>
<dbReference type="Proteomes" id="UP000062475">
    <property type="component" value="Chromosome"/>
</dbReference>
<reference evidence="6 8" key="3">
    <citation type="submission" date="2015-07" db="EMBL/GenBank/DDBJ databases">
        <title>Physiological, transcriptional responses and genome re-sequencing of acid resistant extremely thermoacidophilic Metallosphaera sedula SARC-M1.</title>
        <authorList>
            <person name="Ai C."/>
            <person name="McCarthy S."/>
            <person name="Eckrich V."/>
            <person name="Rudrappa D."/>
            <person name="Qiu G."/>
            <person name="Blum P."/>
        </authorList>
    </citation>
    <scope>NUCLEOTIDE SEQUENCE [LARGE SCALE GENOMIC DNA]</scope>
    <source>
        <strain evidence="6 8">SARC-M1</strain>
    </source>
</reference>
<dbReference type="EMBL" id="CP012175">
    <property type="protein sequence ID" value="AKV80452.1"/>
    <property type="molecule type" value="Genomic_DNA"/>
</dbReference>
<evidence type="ECO:0000313" key="1">
    <source>
        <dbReference type="EMBL" id="AIM26761.1"/>
    </source>
</evidence>
<dbReference type="RefSeq" id="WP_012020561.1">
    <property type="nucleotide sequence ID" value="NZ_CP008822.1"/>
</dbReference>
<evidence type="ECO:0000313" key="7">
    <source>
        <dbReference type="Proteomes" id="UP000029084"/>
    </source>
</evidence>
<evidence type="ECO:0000313" key="5">
    <source>
        <dbReference type="EMBL" id="AKV80452.1"/>
    </source>
</evidence>
<reference evidence="1 7" key="1">
    <citation type="journal article" date="2014" name="J. Bacteriol.">
        <title>Role of an Archaeal PitA Transporter in the Copper and Arsenic Resistance of Metallosphaera sedula, an Extreme Thermoacidophile.</title>
        <authorList>
            <person name="McCarthy S."/>
            <person name="Ai C."/>
            <person name="Wheaton G."/>
            <person name="Tevatia R."/>
            <person name="Eckrich V."/>
            <person name="Kelly R."/>
            <person name="Blum P."/>
        </authorList>
    </citation>
    <scope>NUCLEOTIDE SEQUENCE [LARGE SCALE GENOMIC DNA]</scope>
    <source>
        <strain evidence="1 7">CuR1</strain>
    </source>
</reference>
<dbReference type="Proteomes" id="UP000061362">
    <property type="component" value="Chromosome"/>
</dbReference>
<dbReference type="EMBL" id="CP012172">
    <property type="protein sequence ID" value="AKV73716.1"/>
    <property type="molecule type" value="Genomic_DNA"/>
</dbReference>
<accession>A0A088E3A3</accession>
<dbReference type="EMBL" id="CP012176">
    <property type="protein sequence ID" value="AKV82699.1"/>
    <property type="molecule type" value="Genomic_DNA"/>
</dbReference>
<name>A0A088E3A3_9CREN</name>
<dbReference type="GeneID" id="91755050"/>
<dbReference type="AlphaFoldDB" id="A0A088E3A3"/>
<dbReference type="EMBL" id="CP012173">
    <property type="protein sequence ID" value="AKV75956.1"/>
    <property type="molecule type" value="Genomic_DNA"/>
</dbReference>
<sequence>MKVKIKPIANLAGHERLVVIPLAVSGKYLLGLNFYEDVEGGRLARFVLVEDKYGEANGIKLVEGDKVMVRAEGVREDMDKLSKAMRIERSRVTENVPLILNPRIDARIEGDDRGVRGYLNYVNRFGKPDPRKLEGLITLSVEEVL</sequence>
<evidence type="ECO:0000313" key="2">
    <source>
        <dbReference type="EMBL" id="AKV73716.1"/>
    </source>
</evidence>
<evidence type="ECO:0000313" key="12">
    <source>
        <dbReference type="Proteomes" id="UP000068832"/>
    </source>
</evidence>
<evidence type="ECO:0000313" key="4">
    <source>
        <dbReference type="EMBL" id="AKV78207.1"/>
    </source>
</evidence>
<evidence type="ECO:0000313" key="11">
    <source>
        <dbReference type="Proteomes" id="UP000062475"/>
    </source>
</evidence>
<gene>
    <name evidence="1" type="ORF">HA72_0599</name>
    <name evidence="2" type="ORF">MsedA_0611</name>
    <name evidence="3" type="ORF">MsedB_0611</name>
    <name evidence="4" type="ORF">MsedC_0610</name>
    <name evidence="5" type="ORF">MsedD_0611</name>
    <name evidence="6" type="ORF">MsedE_0611</name>
</gene>
<organism evidence="1 7">
    <name type="scientific">Metallosphaera sedula</name>
    <dbReference type="NCBI Taxonomy" id="43687"/>
    <lineage>
        <taxon>Archaea</taxon>
        <taxon>Thermoproteota</taxon>
        <taxon>Thermoprotei</taxon>
        <taxon>Sulfolobales</taxon>
        <taxon>Sulfolobaceae</taxon>
        <taxon>Metallosphaera</taxon>
    </lineage>
</organism>
<evidence type="ECO:0000313" key="9">
    <source>
        <dbReference type="Proteomes" id="UP000061362"/>
    </source>
</evidence>
<dbReference type="EMBL" id="CP012174">
    <property type="protein sequence ID" value="AKV78207.1"/>
    <property type="molecule type" value="Genomic_DNA"/>
</dbReference>
<reference evidence="9 10" key="2">
    <citation type="journal article" date="2015" name="Genome Announc.">
        <title>Complete Genome Sequences of Evolved Arsenate-Resistant Metallosphaera sedula Strains.</title>
        <authorList>
            <person name="Ai C."/>
            <person name="McCarthy S."/>
            <person name="Schackwitz W."/>
            <person name="Martin J."/>
            <person name="Lipzen A."/>
            <person name="Blum P."/>
        </authorList>
    </citation>
    <scope>NUCLEOTIDE SEQUENCE [LARGE SCALE GENOMIC DNA]</scope>
    <source>
        <strain evidence="4 10">ARS120-1</strain>
        <strain evidence="5 9">ARS120-2</strain>
        <strain evidence="2 12">ARS50-1</strain>
        <strain evidence="3 11">ARS50-2</strain>
    </source>
</reference>
<dbReference type="OrthoDB" id="35434at2157"/>
<evidence type="ECO:0000313" key="10">
    <source>
        <dbReference type="Proteomes" id="UP000062398"/>
    </source>
</evidence>
<dbReference type="EMBL" id="CP008822">
    <property type="protein sequence ID" value="AIM26761.1"/>
    <property type="molecule type" value="Genomic_DNA"/>
</dbReference>
<dbReference type="Proteomes" id="UP000029084">
    <property type="component" value="Chromosome"/>
</dbReference>
<evidence type="ECO:0000313" key="6">
    <source>
        <dbReference type="EMBL" id="AKV82699.1"/>
    </source>
</evidence>
<proteinExistence type="predicted"/>
<dbReference type="Proteomes" id="UP000068832">
    <property type="component" value="Chromosome"/>
</dbReference>